<dbReference type="EMBL" id="GBXM01013998">
    <property type="protein sequence ID" value="JAH94579.1"/>
    <property type="molecule type" value="Transcribed_RNA"/>
</dbReference>
<accession>A0A0E9WW27</accession>
<evidence type="ECO:0000313" key="1">
    <source>
        <dbReference type="EMBL" id="JAH94579.1"/>
    </source>
</evidence>
<name>A0A0E9WW27_ANGAN</name>
<proteinExistence type="predicted"/>
<dbReference type="AlphaFoldDB" id="A0A0E9WW27"/>
<protein>
    <submittedName>
        <fullName evidence="1">Uncharacterized protein</fullName>
    </submittedName>
</protein>
<reference evidence="1" key="1">
    <citation type="submission" date="2014-11" db="EMBL/GenBank/DDBJ databases">
        <authorList>
            <person name="Amaro Gonzalez C."/>
        </authorList>
    </citation>
    <scope>NUCLEOTIDE SEQUENCE</scope>
</reference>
<organism evidence="1">
    <name type="scientific">Anguilla anguilla</name>
    <name type="common">European freshwater eel</name>
    <name type="synonym">Muraena anguilla</name>
    <dbReference type="NCBI Taxonomy" id="7936"/>
    <lineage>
        <taxon>Eukaryota</taxon>
        <taxon>Metazoa</taxon>
        <taxon>Chordata</taxon>
        <taxon>Craniata</taxon>
        <taxon>Vertebrata</taxon>
        <taxon>Euteleostomi</taxon>
        <taxon>Actinopterygii</taxon>
        <taxon>Neopterygii</taxon>
        <taxon>Teleostei</taxon>
        <taxon>Anguilliformes</taxon>
        <taxon>Anguillidae</taxon>
        <taxon>Anguilla</taxon>
    </lineage>
</organism>
<reference evidence="1" key="2">
    <citation type="journal article" date="2015" name="Fish Shellfish Immunol.">
        <title>Early steps in the European eel (Anguilla anguilla)-Vibrio vulnificus interaction in the gills: Role of the RtxA13 toxin.</title>
        <authorList>
            <person name="Callol A."/>
            <person name="Pajuelo D."/>
            <person name="Ebbesson L."/>
            <person name="Teles M."/>
            <person name="MacKenzie S."/>
            <person name="Amaro C."/>
        </authorList>
    </citation>
    <scope>NUCLEOTIDE SEQUENCE</scope>
</reference>
<sequence length="54" mass="6345">MSHNSSRGFTHTHTLWGPVKMLDSPRAGHHMTHTHTHSECMRVLQHRTRVLLRH</sequence>